<evidence type="ECO:0000313" key="2">
    <source>
        <dbReference type="Proteomes" id="UP000828048"/>
    </source>
</evidence>
<gene>
    <name evidence="1" type="ORF">Vadar_034421</name>
</gene>
<dbReference type="Proteomes" id="UP000828048">
    <property type="component" value="Chromosome 4"/>
</dbReference>
<reference evidence="1 2" key="1">
    <citation type="journal article" date="2021" name="Hortic Res">
        <title>High-quality reference genome and annotation aids understanding of berry development for evergreen blueberry (Vaccinium darrowii).</title>
        <authorList>
            <person name="Yu J."/>
            <person name="Hulse-Kemp A.M."/>
            <person name="Babiker E."/>
            <person name="Staton M."/>
        </authorList>
    </citation>
    <scope>NUCLEOTIDE SEQUENCE [LARGE SCALE GENOMIC DNA]</scope>
    <source>
        <strain evidence="2">cv. NJ 8807/NJ 8810</strain>
        <tissue evidence="1">Young leaf</tissue>
    </source>
</reference>
<keyword evidence="2" id="KW-1185">Reference proteome</keyword>
<sequence length="139" mass="15876">MLFPFALTFLLLRCGKLERVNRTLQAPQGTPLNTTPLLLPVDSTIGCFGWRCWNRALEEKKVVQIDAKNAERVAMQSFQEKSAILEVYTKALLGDLSWLLAAWRYVDASYCCLAMVQRISDGMCHSYHLDGLHMRNMHL</sequence>
<organism evidence="1 2">
    <name type="scientific">Vaccinium darrowii</name>
    <dbReference type="NCBI Taxonomy" id="229202"/>
    <lineage>
        <taxon>Eukaryota</taxon>
        <taxon>Viridiplantae</taxon>
        <taxon>Streptophyta</taxon>
        <taxon>Embryophyta</taxon>
        <taxon>Tracheophyta</taxon>
        <taxon>Spermatophyta</taxon>
        <taxon>Magnoliopsida</taxon>
        <taxon>eudicotyledons</taxon>
        <taxon>Gunneridae</taxon>
        <taxon>Pentapetalae</taxon>
        <taxon>asterids</taxon>
        <taxon>Ericales</taxon>
        <taxon>Ericaceae</taxon>
        <taxon>Vaccinioideae</taxon>
        <taxon>Vaccinieae</taxon>
        <taxon>Vaccinium</taxon>
    </lineage>
</organism>
<dbReference type="EMBL" id="CM037154">
    <property type="protein sequence ID" value="KAH7862073.1"/>
    <property type="molecule type" value="Genomic_DNA"/>
</dbReference>
<accession>A0ACB7Z836</accession>
<evidence type="ECO:0000313" key="1">
    <source>
        <dbReference type="EMBL" id="KAH7862073.1"/>
    </source>
</evidence>
<comment type="caution">
    <text evidence="1">The sequence shown here is derived from an EMBL/GenBank/DDBJ whole genome shotgun (WGS) entry which is preliminary data.</text>
</comment>
<name>A0ACB7Z836_9ERIC</name>
<protein>
    <submittedName>
        <fullName evidence="1">Uncharacterized protein</fullName>
    </submittedName>
</protein>
<proteinExistence type="predicted"/>